<name>A0A7C9V191_9PROT</name>
<gene>
    <name evidence="4" type="ORF">G4223_17740</name>
</gene>
<dbReference type="CDD" id="cd02440">
    <property type="entry name" value="AdoMet_MTases"/>
    <property type="match status" value="1"/>
</dbReference>
<dbReference type="InterPro" id="IPR013216">
    <property type="entry name" value="Methyltransf_11"/>
</dbReference>
<proteinExistence type="predicted"/>
<dbReference type="RefSeq" id="WP_163682482.1">
    <property type="nucleotide sequence ID" value="NZ_JAAIYP010000044.1"/>
</dbReference>
<comment type="caution">
    <text evidence="4">The sequence shown here is derived from an EMBL/GenBank/DDBJ whole genome shotgun (WGS) entry which is preliminary data.</text>
</comment>
<dbReference type="PANTHER" id="PTHR13090:SF1">
    <property type="entry name" value="ARGININE-HYDROXYLASE NDUFAF5, MITOCHONDRIAL"/>
    <property type="match status" value="1"/>
</dbReference>
<dbReference type="Gene3D" id="3.40.50.150">
    <property type="entry name" value="Vaccinia Virus protein VP39"/>
    <property type="match status" value="1"/>
</dbReference>
<keyword evidence="5" id="KW-1185">Reference proteome</keyword>
<dbReference type="Pfam" id="PF08241">
    <property type="entry name" value="Methyltransf_11"/>
    <property type="match status" value="1"/>
</dbReference>
<dbReference type="PANTHER" id="PTHR13090">
    <property type="entry name" value="ARGININE-HYDROXYLASE NDUFAF5, MITOCHONDRIAL"/>
    <property type="match status" value="1"/>
</dbReference>
<dbReference type="Proteomes" id="UP000480684">
    <property type="component" value="Unassembled WGS sequence"/>
</dbReference>
<reference evidence="4 5" key="1">
    <citation type="submission" date="2020-02" db="EMBL/GenBank/DDBJ databases">
        <authorList>
            <person name="Dziuba M."/>
            <person name="Kuznetsov B."/>
            <person name="Mardanov A."/>
            <person name="Ravin N."/>
            <person name="Grouzdev D."/>
        </authorList>
    </citation>
    <scope>NUCLEOTIDE SEQUENCE [LARGE SCALE GENOMIC DNA]</scope>
    <source>
        <strain evidence="4 5">SpK</strain>
    </source>
</reference>
<evidence type="ECO:0000256" key="2">
    <source>
        <dbReference type="ARBA" id="ARBA00022679"/>
    </source>
</evidence>
<dbReference type="AlphaFoldDB" id="A0A7C9V191"/>
<evidence type="ECO:0000313" key="5">
    <source>
        <dbReference type="Proteomes" id="UP000480684"/>
    </source>
</evidence>
<dbReference type="GO" id="GO:0032259">
    <property type="term" value="P:methylation"/>
    <property type="evidence" value="ECO:0007669"/>
    <property type="project" value="UniProtKB-KW"/>
</dbReference>
<keyword evidence="2 4" id="KW-0808">Transferase</keyword>
<dbReference type="SUPFAM" id="SSF53335">
    <property type="entry name" value="S-adenosyl-L-methionine-dependent methyltransferases"/>
    <property type="match status" value="1"/>
</dbReference>
<dbReference type="GO" id="GO:0008757">
    <property type="term" value="F:S-adenosylmethionine-dependent methyltransferase activity"/>
    <property type="evidence" value="ECO:0007669"/>
    <property type="project" value="InterPro"/>
</dbReference>
<dbReference type="InterPro" id="IPR050602">
    <property type="entry name" value="Malonyl-ACP_OMT"/>
</dbReference>
<evidence type="ECO:0000259" key="3">
    <source>
        <dbReference type="Pfam" id="PF08241"/>
    </source>
</evidence>
<dbReference type="InterPro" id="IPR029063">
    <property type="entry name" value="SAM-dependent_MTases_sf"/>
</dbReference>
<dbReference type="EMBL" id="JAAIYP010000044">
    <property type="protein sequence ID" value="NFV81955.1"/>
    <property type="molecule type" value="Genomic_DNA"/>
</dbReference>
<protein>
    <submittedName>
        <fullName evidence="4">Methyltransferase domain-containing protein</fullName>
    </submittedName>
</protein>
<keyword evidence="1 4" id="KW-0489">Methyltransferase</keyword>
<evidence type="ECO:0000256" key="1">
    <source>
        <dbReference type="ARBA" id="ARBA00022603"/>
    </source>
</evidence>
<evidence type="ECO:0000313" key="4">
    <source>
        <dbReference type="EMBL" id="NFV81955.1"/>
    </source>
</evidence>
<organism evidence="4 5">
    <name type="scientific">Magnetospirillum aberrantis SpK</name>
    <dbReference type="NCBI Taxonomy" id="908842"/>
    <lineage>
        <taxon>Bacteria</taxon>
        <taxon>Pseudomonadati</taxon>
        <taxon>Pseudomonadota</taxon>
        <taxon>Alphaproteobacteria</taxon>
        <taxon>Rhodospirillales</taxon>
        <taxon>Rhodospirillaceae</taxon>
        <taxon>Magnetospirillum</taxon>
    </lineage>
</organism>
<sequence length="297" mass="32531">MPDPIRIFDRSLLRKRRDRAADRFAAHDFLVREVAERLADRLSDVTHRFPLALDLGCHTGEIADTLGGRGGIETLVQCDLSPAMAARARANGHPTLAADEEWLPFADASFDLVISCLSLHWVNDLPGTLVQIRRVLKPDGLFLGAMLGGETLKELRQSLAEGEIAEEGGMSPRVSPFADLRDLGGLLQRAGFALPVVDCDDIDVSYGDPMRLLADLRGMGEANAVAEQRKGMTRRRTLLHGLERYITQFGDGDGRVPATFQVLTMTAWTPHSSQPQPLPPGSGQRSLVQELCQPSFD</sequence>
<feature type="domain" description="Methyltransferase type 11" evidence="3">
    <location>
        <begin position="53"/>
        <end position="143"/>
    </location>
</feature>
<accession>A0A7C9V191</accession>